<dbReference type="PROSITE" id="PS51257">
    <property type="entry name" value="PROKAR_LIPOPROTEIN"/>
    <property type="match status" value="1"/>
</dbReference>
<evidence type="ECO:0000313" key="3">
    <source>
        <dbReference type="EMBL" id="MFC0685346.1"/>
    </source>
</evidence>
<feature type="region of interest" description="Disordered" evidence="1">
    <location>
        <begin position="25"/>
        <end position="91"/>
    </location>
</feature>
<keyword evidence="4" id="KW-1185">Reference proteome</keyword>
<accession>A0ABV6S811</accession>
<organism evidence="3 4">
    <name type="scientific">Novosphingobium clariflavum</name>
    <dbReference type="NCBI Taxonomy" id="2029884"/>
    <lineage>
        <taxon>Bacteria</taxon>
        <taxon>Pseudomonadati</taxon>
        <taxon>Pseudomonadota</taxon>
        <taxon>Alphaproteobacteria</taxon>
        <taxon>Sphingomonadales</taxon>
        <taxon>Sphingomonadaceae</taxon>
        <taxon>Novosphingobium</taxon>
    </lineage>
</organism>
<feature type="compositionally biased region" description="Low complexity" evidence="1">
    <location>
        <begin position="71"/>
        <end position="91"/>
    </location>
</feature>
<feature type="signal peptide" evidence="2">
    <location>
        <begin position="1"/>
        <end position="24"/>
    </location>
</feature>
<sequence>MSLTFRSAAILAALALAGCNKQEAASDKAAAGAQLQQRSVTDDMPAYDTVRSQSPHMAPEASGSSARRPTSDASASTGDSNADAAAAAAADVEAAAAADSTAAIKPGGE</sequence>
<keyword evidence="2" id="KW-0732">Signal</keyword>
<comment type="caution">
    <text evidence="3">The sequence shown here is derived from an EMBL/GenBank/DDBJ whole genome shotgun (WGS) entry which is preliminary data.</text>
</comment>
<evidence type="ECO:0000256" key="2">
    <source>
        <dbReference type="SAM" id="SignalP"/>
    </source>
</evidence>
<dbReference type="RefSeq" id="WP_267222968.1">
    <property type="nucleotide sequence ID" value="NZ_JAPCWC010000019.1"/>
</dbReference>
<evidence type="ECO:0000256" key="1">
    <source>
        <dbReference type="SAM" id="MobiDB-lite"/>
    </source>
</evidence>
<evidence type="ECO:0000313" key="4">
    <source>
        <dbReference type="Proteomes" id="UP001589858"/>
    </source>
</evidence>
<evidence type="ECO:0008006" key="5">
    <source>
        <dbReference type="Google" id="ProtNLM"/>
    </source>
</evidence>
<protein>
    <recommendedName>
        <fullName evidence="5">Lipoprotein</fullName>
    </recommendedName>
</protein>
<dbReference type="EMBL" id="JBHLTM010000047">
    <property type="protein sequence ID" value="MFC0685346.1"/>
    <property type="molecule type" value="Genomic_DNA"/>
</dbReference>
<reference evidence="3 4" key="1">
    <citation type="submission" date="2024-09" db="EMBL/GenBank/DDBJ databases">
        <authorList>
            <person name="Sun Q."/>
            <person name="Mori K."/>
        </authorList>
    </citation>
    <scope>NUCLEOTIDE SEQUENCE [LARGE SCALE GENOMIC DNA]</scope>
    <source>
        <strain evidence="3 4">CICC 11035S</strain>
    </source>
</reference>
<feature type="chain" id="PRO_5045376522" description="Lipoprotein" evidence="2">
    <location>
        <begin position="25"/>
        <end position="109"/>
    </location>
</feature>
<proteinExistence type="predicted"/>
<dbReference type="Proteomes" id="UP001589858">
    <property type="component" value="Unassembled WGS sequence"/>
</dbReference>
<gene>
    <name evidence="3" type="ORF">ACFFF8_12130</name>
</gene>
<name>A0ABV6S811_9SPHN</name>